<evidence type="ECO:0000313" key="4">
    <source>
        <dbReference type="Proteomes" id="UP001432180"/>
    </source>
</evidence>
<dbReference type="RefSeq" id="WP_328987932.1">
    <property type="nucleotide sequence ID" value="NZ_CP121472.1"/>
</dbReference>
<sequence length="102" mass="9859">MTKQTMTTLTWAGAALVGGPLTLGSALADSGNPFLAQPLSSAHIQLAQAEGKCGEGKCGGQEGTEAKCGADKESEGKCGGGDKGAEGKGEGKCGEGKCGGGN</sequence>
<feature type="region of interest" description="Disordered" evidence="1">
    <location>
        <begin position="57"/>
        <end position="102"/>
    </location>
</feature>
<keyword evidence="2" id="KW-0732">Signal</keyword>
<keyword evidence="4" id="KW-1185">Reference proteome</keyword>
<protein>
    <recommendedName>
        <fullName evidence="5">Low-complexity protein</fullName>
    </recommendedName>
</protein>
<feature type="signal peptide" evidence="2">
    <location>
        <begin position="1"/>
        <end position="28"/>
    </location>
</feature>
<dbReference type="EMBL" id="CP121472">
    <property type="protein sequence ID" value="WPL17422.1"/>
    <property type="molecule type" value="Genomic_DNA"/>
</dbReference>
<organism evidence="3 4">
    <name type="scientific">Thiorhodovibrio winogradskyi</name>
    <dbReference type="NCBI Taxonomy" id="77007"/>
    <lineage>
        <taxon>Bacteria</taxon>
        <taxon>Pseudomonadati</taxon>
        <taxon>Pseudomonadota</taxon>
        <taxon>Gammaproteobacteria</taxon>
        <taxon>Chromatiales</taxon>
        <taxon>Chromatiaceae</taxon>
        <taxon>Thiorhodovibrio</taxon>
    </lineage>
</organism>
<evidence type="ECO:0000256" key="2">
    <source>
        <dbReference type="SAM" id="SignalP"/>
    </source>
</evidence>
<feature type="chain" id="PRO_5046684591" description="Low-complexity protein" evidence="2">
    <location>
        <begin position="29"/>
        <end position="102"/>
    </location>
</feature>
<feature type="compositionally biased region" description="Basic and acidic residues" evidence="1">
    <location>
        <begin position="64"/>
        <end position="76"/>
    </location>
</feature>
<evidence type="ECO:0000256" key="1">
    <source>
        <dbReference type="SAM" id="MobiDB-lite"/>
    </source>
</evidence>
<gene>
    <name evidence="3" type="ORF">Thiowin_02433</name>
</gene>
<evidence type="ECO:0000313" key="3">
    <source>
        <dbReference type="EMBL" id="WPL17422.1"/>
    </source>
</evidence>
<proteinExistence type="predicted"/>
<accession>A0ABZ0SAG0</accession>
<evidence type="ECO:0008006" key="5">
    <source>
        <dbReference type="Google" id="ProtNLM"/>
    </source>
</evidence>
<name>A0ABZ0SAG0_9GAMM</name>
<dbReference type="Proteomes" id="UP001432180">
    <property type="component" value="Chromosome"/>
</dbReference>
<reference evidence="3 4" key="1">
    <citation type="journal article" date="2023" name="Microorganisms">
        <title>Thiorhodovibrio frisius and Trv. litoralis spp. nov., Two Novel Members from a Clade of Fastidious Purple Sulfur Bacteria That Exhibit Unique Red-Shifted Light-Harvesting Capabilities.</title>
        <authorList>
            <person name="Methner A."/>
            <person name="Kuzyk S.B."/>
            <person name="Petersen J."/>
            <person name="Bauer S."/>
            <person name="Brinkmann H."/>
            <person name="Sichau K."/>
            <person name="Wanner G."/>
            <person name="Wolf J."/>
            <person name="Neumann-Schaal M."/>
            <person name="Henke P."/>
            <person name="Tank M."/>
            <person name="Sproer C."/>
            <person name="Bunk B."/>
            <person name="Overmann J."/>
        </authorList>
    </citation>
    <scope>NUCLEOTIDE SEQUENCE [LARGE SCALE GENOMIC DNA]</scope>
    <source>
        <strain evidence="3 4">DSM 6702</strain>
    </source>
</reference>
<feature type="compositionally biased region" description="Basic and acidic residues" evidence="1">
    <location>
        <begin position="83"/>
        <end position="95"/>
    </location>
</feature>